<evidence type="ECO:0000313" key="1">
    <source>
        <dbReference type="EMBL" id="PQJ62276.1"/>
    </source>
</evidence>
<sequence length="78" mass="8565">MIIHFEQGRIIATQREVVVRIDGDCRINLQAQVDELTLISGANVVSAVGSGINWSIKLDSDEQLQQLANEIGIAITIY</sequence>
<proteinExistence type="predicted"/>
<dbReference type="InterPro" id="IPR021811">
    <property type="entry name" value="DUF3389"/>
</dbReference>
<dbReference type="Pfam" id="PF11869">
    <property type="entry name" value="DUF3389"/>
    <property type="match status" value="1"/>
</dbReference>
<reference evidence="1 2" key="1">
    <citation type="submission" date="2016-12" db="EMBL/GenBank/DDBJ databases">
        <title>Diversity of luminous bacteria.</title>
        <authorList>
            <person name="Yoshizawa S."/>
            <person name="Kogure K."/>
        </authorList>
    </citation>
    <scope>NUCLEOTIDE SEQUENCE [LARGE SCALE GENOMIC DNA]</scope>
    <source>
        <strain evidence="1 2">LC1-200</strain>
    </source>
</reference>
<keyword evidence="1" id="KW-0813">Transport</keyword>
<dbReference type="OrthoDB" id="6271555at2"/>
<gene>
    <name evidence="1" type="ORF">BTO08_18725</name>
</gene>
<accession>A0A2S7VJA1</accession>
<evidence type="ECO:0000313" key="2">
    <source>
        <dbReference type="Proteomes" id="UP000238730"/>
    </source>
</evidence>
<protein>
    <submittedName>
        <fullName evidence="1">PTS sugar transporter subunit IIA</fullName>
    </submittedName>
</protein>
<dbReference type="EMBL" id="MSCJ01000003">
    <property type="protein sequence ID" value="PQJ62276.1"/>
    <property type="molecule type" value="Genomic_DNA"/>
</dbReference>
<dbReference type="AlphaFoldDB" id="A0A2S7VJA1"/>
<comment type="caution">
    <text evidence="1">The sequence shown here is derived from an EMBL/GenBank/DDBJ whole genome shotgun (WGS) entry which is preliminary data.</text>
</comment>
<dbReference type="RefSeq" id="WP_105062091.1">
    <property type="nucleotide sequence ID" value="NZ_MSCJ01000003.1"/>
</dbReference>
<organism evidence="1 2">
    <name type="scientific">Photobacterium angustum</name>
    <dbReference type="NCBI Taxonomy" id="661"/>
    <lineage>
        <taxon>Bacteria</taxon>
        <taxon>Pseudomonadati</taxon>
        <taxon>Pseudomonadota</taxon>
        <taxon>Gammaproteobacteria</taxon>
        <taxon>Vibrionales</taxon>
        <taxon>Vibrionaceae</taxon>
        <taxon>Photobacterium</taxon>
    </lineage>
</organism>
<keyword evidence="1" id="KW-0762">Sugar transport</keyword>
<dbReference type="Proteomes" id="UP000238730">
    <property type="component" value="Unassembled WGS sequence"/>
</dbReference>
<name>A0A2S7VJA1_PHOAN</name>